<dbReference type="NCBIfam" id="TIGR00229">
    <property type="entry name" value="sensory_box"/>
    <property type="match status" value="1"/>
</dbReference>
<dbReference type="GO" id="GO:0005886">
    <property type="term" value="C:plasma membrane"/>
    <property type="evidence" value="ECO:0007669"/>
    <property type="project" value="UniProtKB-SubCell"/>
</dbReference>
<evidence type="ECO:0000256" key="10">
    <source>
        <dbReference type="ARBA" id="ARBA00029447"/>
    </source>
</evidence>
<reference evidence="18 19" key="1">
    <citation type="submission" date="2016-10" db="EMBL/GenBank/DDBJ databases">
        <authorList>
            <person name="de Groot N.N."/>
        </authorList>
    </citation>
    <scope>NUCLEOTIDE SEQUENCE [LARGE SCALE GENOMIC DNA]</scope>
    <source>
        <strain evidence="18 19">CGMCC 1.6848</strain>
    </source>
</reference>
<dbReference type="Gene3D" id="1.10.287.950">
    <property type="entry name" value="Methyl-accepting chemotaxis protein"/>
    <property type="match status" value="1"/>
</dbReference>
<keyword evidence="7 13" id="KW-1133">Transmembrane helix</keyword>
<dbReference type="SMART" id="SM00283">
    <property type="entry name" value="MA"/>
    <property type="match status" value="1"/>
</dbReference>
<proteinExistence type="inferred from homology"/>
<evidence type="ECO:0000259" key="17">
    <source>
        <dbReference type="PROSITE" id="PS50885"/>
    </source>
</evidence>
<keyword evidence="19" id="KW-1185">Reference proteome</keyword>
<keyword evidence="6 13" id="KW-0812">Transmembrane</keyword>
<dbReference type="PROSITE" id="PS50192">
    <property type="entry name" value="T_SNARE"/>
    <property type="match status" value="1"/>
</dbReference>
<keyword evidence="4" id="KW-0145">Chemotaxis</keyword>
<dbReference type="AlphaFoldDB" id="A0A1I3A303"/>
<name>A0A1I3A303_9GAMM</name>
<dbReference type="InterPro" id="IPR003660">
    <property type="entry name" value="HAMP_dom"/>
</dbReference>
<feature type="region of interest" description="Disordered" evidence="12">
    <location>
        <begin position="433"/>
        <end position="489"/>
    </location>
</feature>
<evidence type="ECO:0000256" key="1">
    <source>
        <dbReference type="ARBA" id="ARBA00004429"/>
    </source>
</evidence>
<evidence type="ECO:0000259" key="16">
    <source>
        <dbReference type="PROSITE" id="PS50192"/>
    </source>
</evidence>
<dbReference type="GO" id="GO:0004888">
    <property type="term" value="F:transmembrane signaling receptor activity"/>
    <property type="evidence" value="ECO:0007669"/>
    <property type="project" value="InterPro"/>
</dbReference>
<dbReference type="InterPro" id="IPR004089">
    <property type="entry name" value="MCPsignal_dom"/>
</dbReference>
<keyword evidence="3" id="KW-0488">Methylation</keyword>
<keyword evidence="8 13" id="KW-0472">Membrane</keyword>
<dbReference type="InterPro" id="IPR000727">
    <property type="entry name" value="T_SNARE_dom"/>
</dbReference>
<dbReference type="CDD" id="cd00130">
    <property type="entry name" value="PAS"/>
    <property type="match status" value="1"/>
</dbReference>
<organism evidence="18 19">
    <name type="scientific">Modicisalibacter xianhensis</name>
    <dbReference type="NCBI Taxonomy" id="442341"/>
    <lineage>
        <taxon>Bacteria</taxon>
        <taxon>Pseudomonadati</taxon>
        <taxon>Pseudomonadota</taxon>
        <taxon>Gammaproteobacteria</taxon>
        <taxon>Oceanospirillales</taxon>
        <taxon>Halomonadaceae</taxon>
        <taxon>Modicisalibacter</taxon>
    </lineage>
</organism>
<dbReference type="SMART" id="SM00091">
    <property type="entry name" value="PAS"/>
    <property type="match status" value="1"/>
</dbReference>
<dbReference type="InterPro" id="IPR004090">
    <property type="entry name" value="Chemotax_Me-accpt_rcpt"/>
</dbReference>
<evidence type="ECO:0000256" key="8">
    <source>
        <dbReference type="ARBA" id="ARBA00023136"/>
    </source>
</evidence>
<evidence type="ECO:0000256" key="2">
    <source>
        <dbReference type="ARBA" id="ARBA00022475"/>
    </source>
</evidence>
<evidence type="ECO:0000256" key="4">
    <source>
        <dbReference type="ARBA" id="ARBA00022500"/>
    </source>
</evidence>
<dbReference type="Pfam" id="PF00015">
    <property type="entry name" value="MCPsignal"/>
    <property type="match status" value="1"/>
</dbReference>
<dbReference type="PROSITE" id="PS50111">
    <property type="entry name" value="CHEMOTAXIS_TRANSDUC_2"/>
    <property type="match status" value="1"/>
</dbReference>
<feature type="transmembrane region" description="Helical" evidence="13">
    <location>
        <begin position="351"/>
        <end position="370"/>
    </location>
</feature>
<protein>
    <submittedName>
        <fullName evidence="18">Methyl-accepting chemotaxis sensory transducer with TarH sensor</fullName>
    </submittedName>
</protein>
<feature type="domain" description="Methyl-accepting transducer" evidence="14">
    <location>
        <begin position="425"/>
        <end position="654"/>
    </location>
</feature>
<sequence>MRNHQQVTQREYQLDDEHYLISRTDLKGRITYANPAFVEVSGYTLEELIGAPHSIVRHPDMPEAAFANLWETLEAGESWEGLVKNRRKNGDHYWVRASVVPIFEHGEVQGYASVRVKADPEACEHAEQVYARIRQGKLQGVRLSRGHIQRSGLRGWLGRLQFRSLQGRMTTMIVLALLLLGASGGLGMYGLETAGERLESLNRNGLMDVARLQRIEQLMTRGRDAVSGPVSNPMSGDMETMQAEVEGIIADLDRLWGEFMARESNHTEAAETFDEGLSGYLEDGLKAVTTSLVDGDFYQGFVAFKDVLEPEGDRLSEVINNLVASKQEAAQLLASEAIRDKRRMLMIQSGLLLAGLVLLIVMGILSIRAIRRPVKESMQFTLQIASGNLGATMPSARDDELGRLMRALDAMRKSLGSIVTDVNHSVSVVRPASRDIAEGNEDLSSRTEQQAASLEETASSMEQMTSTVRQNAANAREASGLASTATDAVRQSGEVMGQVVTTMDRITDSSRKVAEIISVIDSIAFQTNILALNASVEAARAGEQGRGFAVVAGEVRNLAGRSADAAREIRALIDGSTQEIDGGAELVKQAEASIEQVVASVTKVNDIMGEIASASDEQSQGIEQVNQAIAQMDEVTQQNAERVQTSARAAHRLDQQVALLAQAMAVLRLSGSGKETVDRETRFKAAEARRALPPRTESAATPPVQKQVKQHAASEDEWEAF</sequence>
<accession>A0A1I3A303</accession>
<keyword evidence="9 11" id="KW-0807">Transducer</keyword>
<dbReference type="PANTHER" id="PTHR43531">
    <property type="entry name" value="PROTEIN ICFG"/>
    <property type="match status" value="1"/>
</dbReference>
<evidence type="ECO:0000256" key="13">
    <source>
        <dbReference type="SAM" id="Phobius"/>
    </source>
</evidence>
<evidence type="ECO:0000256" key="7">
    <source>
        <dbReference type="ARBA" id="ARBA00022989"/>
    </source>
</evidence>
<feature type="compositionally biased region" description="Polar residues" evidence="12">
    <location>
        <begin position="446"/>
        <end position="473"/>
    </location>
</feature>
<evidence type="ECO:0000256" key="11">
    <source>
        <dbReference type="PROSITE-ProRule" id="PRU00284"/>
    </source>
</evidence>
<dbReference type="PROSITE" id="PS50885">
    <property type="entry name" value="HAMP"/>
    <property type="match status" value="1"/>
</dbReference>
<feature type="domain" description="T-SNARE coiled-coil homology" evidence="16">
    <location>
        <begin position="584"/>
        <end position="646"/>
    </location>
</feature>
<evidence type="ECO:0000259" key="14">
    <source>
        <dbReference type="PROSITE" id="PS50111"/>
    </source>
</evidence>
<dbReference type="SMART" id="SM00304">
    <property type="entry name" value="HAMP"/>
    <property type="match status" value="1"/>
</dbReference>
<evidence type="ECO:0000313" key="19">
    <source>
        <dbReference type="Proteomes" id="UP000199040"/>
    </source>
</evidence>
<evidence type="ECO:0000313" key="18">
    <source>
        <dbReference type="EMBL" id="SFH44378.1"/>
    </source>
</evidence>
<dbReference type="SUPFAM" id="SSF55785">
    <property type="entry name" value="PYP-like sensor domain (PAS domain)"/>
    <property type="match status" value="1"/>
</dbReference>
<keyword evidence="5" id="KW-0997">Cell inner membrane</keyword>
<feature type="domain" description="PAS" evidence="15">
    <location>
        <begin position="25"/>
        <end position="76"/>
    </location>
</feature>
<dbReference type="Pfam" id="PF02203">
    <property type="entry name" value="TarH"/>
    <property type="match status" value="1"/>
</dbReference>
<dbReference type="GO" id="GO:0007165">
    <property type="term" value="P:signal transduction"/>
    <property type="evidence" value="ECO:0007669"/>
    <property type="project" value="UniProtKB-KW"/>
</dbReference>
<feature type="domain" description="HAMP" evidence="17">
    <location>
        <begin position="368"/>
        <end position="420"/>
    </location>
</feature>
<evidence type="ECO:0000256" key="9">
    <source>
        <dbReference type="ARBA" id="ARBA00023224"/>
    </source>
</evidence>
<feature type="compositionally biased region" description="Basic and acidic residues" evidence="12">
    <location>
        <begin position="676"/>
        <end position="690"/>
    </location>
</feature>
<dbReference type="EMBL" id="FOPY01000004">
    <property type="protein sequence ID" value="SFH44378.1"/>
    <property type="molecule type" value="Genomic_DNA"/>
</dbReference>
<comment type="similarity">
    <text evidence="10">Belongs to the methyl-accepting chemotaxis (MCP) protein family.</text>
</comment>
<feature type="region of interest" description="Disordered" evidence="12">
    <location>
        <begin position="676"/>
        <end position="721"/>
    </location>
</feature>
<dbReference type="InterPro" id="IPR013655">
    <property type="entry name" value="PAS_fold_3"/>
</dbReference>
<dbReference type="SUPFAM" id="SSF58104">
    <property type="entry name" value="Methyl-accepting chemotaxis protein (MCP) signaling domain"/>
    <property type="match status" value="1"/>
</dbReference>
<dbReference type="InterPro" id="IPR000014">
    <property type="entry name" value="PAS"/>
</dbReference>
<dbReference type="Gene3D" id="3.30.450.20">
    <property type="entry name" value="PAS domain"/>
    <property type="match status" value="1"/>
</dbReference>
<evidence type="ECO:0000259" key="15">
    <source>
        <dbReference type="PROSITE" id="PS50112"/>
    </source>
</evidence>
<feature type="transmembrane region" description="Helical" evidence="13">
    <location>
        <begin position="169"/>
        <end position="191"/>
    </location>
</feature>
<dbReference type="FunFam" id="1.10.287.950:FF:000001">
    <property type="entry name" value="Methyl-accepting chemotaxis sensory transducer"/>
    <property type="match status" value="1"/>
</dbReference>
<comment type="subcellular location">
    <subcellularLocation>
        <location evidence="1">Cell inner membrane</location>
        <topology evidence="1">Multi-pass membrane protein</topology>
    </subcellularLocation>
</comment>
<dbReference type="CDD" id="cd11386">
    <property type="entry name" value="MCP_signal"/>
    <property type="match status" value="1"/>
</dbReference>
<dbReference type="PROSITE" id="PS50112">
    <property type="entry name" value="PAS"/>
    <property type="match status" value="1"/>
</dbReference>
<dbReference type="PRINTS" id="PR00260">
    <property type="entry name" value="CHEMTRNSDUCR"/>
</dbReference>
<dbReference type="RefSeq" id="WP_092844552.1">
    <property type="nucleotide sequence ID" value="NZ_FOPY01000004.1"/>
</dbReference>
<dbReference type="InterPro" id="IPR003122">
    <property type="entry name" value="Tar_rcpt_lig-bd"/>
</dbReference>
<dbReference type="FunFam" id="3.30.450.20:FF:000046">
    <property type="entry name" value="Aerotaxis sensor receptor"/>
    <property type="match status" value="1"/>
</dbReference>
<dbReference type="Proteomes" id="UP000199040">
    <property type="component" value="Unassembled WGS sequence"/>
</dbReference>
<gene>
    <name evidence="18" type="ORF">SAMN04487959_10499</name>
</gene>
<dbReference type="InterPro" id="IPR035965">
    <property type="entry name" value="PAS-like_dom_sf"/>
</dbReference>
<evidence type="ECO:0000256" key="5">
    <source>
        <dbReference type="ARBA" id="ARBA00022519"/>
    </source>
</evidence>
<dbReference type="Pfam" id="PF00672">
    <property type="entry name" value="HAMP"/>
    <property type="match status" value="1"/>
</dbReference>
<dbReference type="STRING" id="442341.SAMN04487959_10499"/>
<dbReference type="CDD" id="cd06225">
    <property type="entry name" value="HAMP"/>
    <property type="match status" value="1"/>
</dbReference>
<dbReference type="PANTHER" id="PTHR43531:SF14">
    <property type="entry name" value="METHYL-ACCEPTING CHEMOTAXIS PROTEIN I-RELATED"/>
    <property type="match status" value="1"/>
</dbReference>
<evidence type="ECO:0000256" key="6">
    <source>
        <dbReference type="ARBA" id="ARBA00022692"/>
    </source>
</evidence>
<dbReference type="Pfam" id="PF08447">
    <property type="entry name" value="PAS_3"/>
    <property type="match status" value="1"/>
</dbReference>
<dbReference type="InterPro" id="IPR051310">
    <property type="entry name" value="MCP_chemotaxis"/>
</dbReference>
<keyword evidence="2" id="KW-1003">Cell membrane</keyword>
<evidence type="ECO:0000256" key="12">
    <source>
        <dbReference type="SAM" id="MobiDB-lite"/>
    </source>
</evidence>
<dbReference type="GO" id="GO:0052131">
    <property type="term" value="P:positive aerotaxis"/>
    <property type="evidence" value="ECO:0007669"/>
    <property type="project" value="UniProtKB-ARBA"/>
</dbReference>
<evidence type="ECO:0000256" key="3">
    <source>
        <dbReference type="ARBA" id="ARBA00022481"/>
    </source>
</evidence>